<dbReference type="Pfam" id="PF13365">
    <property type="entry name" value="Trypsin_2"/>
    <property type="match status" value="1"/>
</dbReference>
<dbReference type="PROSITE" id="PS50106">
    <property type="entry name" value="PDZ"/>
    <property type="match status" value="1"/>
</dbReference>
<dbReference type="SMART" id="SM00228">
    <property type="entry name" value="PDZ"/>
    <property type="match status" value="1"/>
</dbReference>
<comment type="caution">
    <text evidence="6">The sequence shown here is derived from an EMBL/GenBank/DDBJ whole genome shotgun (WGS) entry which is preliminary data.</text>
</comment>
<proteinExistence type="inferred from homology"/>
<dbReference type="RefSeq" id="WP_344417312.1">
    <property type="nucleotide sequence ID" value="NZ_BAAAQK010000009.1"/>
</dbReference>
<dbReference type="SUPFAM" id="SSF50494">
    <property type="entry name" value="Trypsin-like serine proteases"/>
    <property type="match status" value="1"/>
</dbReference>
<dbReference type="InterPro" id="IPR043504">
    <property type="entry name" value="Peptidase_S1_PA_chymotrypsin"/>
</dbReference>
<dbReference type="PRINTS" id="PR00834">
    <property type="entry name" value="PROTEASES2C"/>
</dbReference>
<evidence type="ECO:0000256" key="4">
    <source>
        <dbReference type="SAM" id="MobiDB-lite"/>
    </source>
</evidence>
<protein>
    <recommendedName>
        <fullName evidence="5">PDZ domain-containing protein</fullName>
    </recommendedName>
</protein>
<feature type="domain" description="PDZ" evidence="5">
    <location>
        <begin position="318"/>
        <end position="387"/>
    </location>
</feature>
<reference evidence="6 7" key="1">
    <citation type="journal article" date="2019" name="Int. J. Syst. Evol. Microbiol.">
        <title>The Global Catalogue of Microorganisms (GCM) 10K type strain sequencing project: providing services to taxonomists for standard genome sequencing and annotation.</title>
        <authorList>
            <consortium name="The Broad Institute Genomics Platform"/>
            <consortium name="The Broad Institute Genome Sequencing Center for Infectious Disease"/>
            <person name="Wu L."/>
            <person name="Ma J."/>
        </authorList>
    </citation>
    <scope>NUCLEOTIDE SEQUENCE [LARGE SCALE GENOMIC DNA]</scope>
    <source>
        <strain evidence="6 7">JCM 16009</strain>
    </source>
</reference>
<dbReference type="EMBL" id="BAAAQK010000009">
    <property type="protein sequence ID" value="GAA1849946.1"/>
    <property type="molecule type" value="Genomic_DNA"/>
</dbReference>
<organism evidence="6 7">
    <name type="scientific">Pseudonocardia ailaonensis</name>
    <dbReference type="NCBI Taxonomy" id="367279"/>
    <lineage>
        <taxon>Bacteria</taxon>
        <taxon>Bacillati</taxon>
        <taxon>Actinomycetota</taxon>
        <taxon>Actinomycetes</taxon>
        <taxon>Pseudonocardiales</taxon>
        <taxon>Pseudonocardiaceae</taxon>
        <taxon>Pseudonocardia</taxon>
    </lineage>
</organism>
<evidence type="ECO:0000256" key="3">
    <source>
        <dbReference type="ARBA" id="ARBA00022801"/>
    </source>
</evidence>
<evidence type="ECO:0000259" key="5">
    <source>
        <dbReference type="PROSITE" id="PS50106"/>
    </source>
</evidence>
<dbReference type="Gene3D" id="2.40.10.10">
    <property type="entry name" value="Trypsin-like serine proteases"/>
    <property type="match status" value="2"/>
</dbReference>
<dbReference type="PANTHER" id="PTHR43343:SF3">
    <property type="entry name" value="PROTEASE DO-LIKE 8, CHLOROPLASTIC"/>
    <property type="match status" value="1"/>
</dbReference>
<dbReference type="SUPFAM" id="SSF50156">
    <property type="entry name" value="PDZ domain-like"/>
    <property type="match status" value="1"/>
</dbReference>
<accession>A0ABN2N3T2</accession>
<feature type="region of interest" description="Disordered" evidence="4">
    <location>
        <begin position="87"/>
        <end position="109"/>
    </location>
</feature>
<dbReference type="InterPro" id="IPR009003">
    <property type="entry name" value="Peptidase_S1_PA"/>
</dbReference>
<dbReference type="InterPro" id="IPR051201">
    <property type="entry name" value="Chloro_Bact_Ser_Proteases"/>
</dbReference>
<dbReference type="InterPro" id="IPR001940">
    <property type="entry name" value="Peptidase_S1C"/>
</dbReference>
<evidence type="ECO:0000256" key="2">
    <source>
        <dbReference type="ARBA" id="ARBA00022670"/>
    </source>
</evidence>
<evidence type="ECO:0000313" key="6">
    <source>
        <dbReference type="EMBL" id="GAA1849946.1"/>
    </source>
</evidence>
<sequence length="430" mass="40274">MNEQDPTQPPAPRRHRRGRVLAAAAAAVTLAGGIGVVALGSASAATVTGSAVAVTGEIPARYGSGYGGGFGSGSGFGGGAGFGGGSASAGSGADGGVTSGSSAARQATAQESVGVVDVTTVLDYGEGRAAGTGIVLTGDGEILTNNHVVQDSTSITVTLVSTGASYTATVVGTDATDDVAVLQLKDASGLTPAVLASPSAQAGVTAGTAVTAVGNAGGTGGTPSAADGTVLALGQTITAGDETGGNSERLDGMIEVAADIEAGDSGGPLYAGGAVVGIDTAASASSTPTFHTASTSANTGTTGYAIPIGTALDIAQRIVAGERSDTIQQGYPAFLGVELSSSGTSGGAGAGIPAAGATISGVVDGSPAASAGLAAGDVVTAVDGTTVGNADDLGAALTSHSPGDQVRITWTDQAGATHSATVTLAAGPAA</sequence>
<dbReference type="PANTHER" id="PTHR43343">
    <property type="entry name" value="PEPTIDASE S12"/>
    <property type="match status" value="1"/>
</dbReference>
<dbReference type="Proteomes" id="UP001500449">
    <property type="component" value="Unassembled WGS sequence"/>
</dbReference>
<dbReference type="InterPro" id="IPR036034">
    <property type="entry name" value="PDZ_sf"/>
</dbReference>
<gene>
    <name evidence="6" type="ORF">GCM10009836_32110</name>
</gene>
<dbReference type="InterPro" id="IPR006311">
    <property type="entry name" value="TAT_signal"/>
</dbReference>
<name>A0ABN2N3T2_9PSEU</name>
<keyword evidence="7" id="KW-1185">Reference proteome</keyword>
<dbReference type="Pfam" id="PF13180">
    <property type="entry name" value="PDZ_2"/>
    <property type="match status" value="1"/>
</dbReference>
<keyword evidence="2" id="KW-0645">Protease</keyword>
<comment type="similarity">
    <text evidence="1">Belongs to the peptidase S1C family.</text>
</comment>
<evidence type="ECO:0000313" key="7">
    <source>
        <dbReference type="Proteomes" id="UP001500449"/>
    </source>
</evidence>
<dbReference type="InterPro" id="IPR001478">
    <property type="entry name" value="PDZ"/>
</dbReference>
<evidence type="ECO:0000256" key="1">
    <source>
        <dbReference type="ARBA" id="ARBA00010541"/>
    </source>
</evidence>
<keyword evidence="3" id="KW-0378">Hydrolase</keyword>
<dbReference type="Gene3D" id="2.30.42.10">
    <property type="match status" value="1"/>
</dbReference>
<feature type="compositionally biased region" description="Gly residues" evidence="4">
    <location>
        <begin position="87"/>
        <end position="98"/>
    </location>
</feature>
<dbReference type="PROSITE" id="PS51318">
    <property type="entry name" value="TAT"/>
    <property type="match status" value="1"/>
</dbReference>